<evidence type="ECO:0000256" key="2">
    <source>
        <dbReference type="ARBA" id="ARBA00022679"/>
    </source>
</evidence>
<dbReference type="InterPro" id="IPR017872">
    <property type="entry name" value="Pyrmidine_PPase_CS"/>
</dbReference>
<reference evidence="5" key="1">
    <citation type="submission" date="2017-09" db="EMBL/GenBank/DDBJ databases">
        <title>Depth-based differentiation of microbial function through sediment-hosted aquifers and enrichment of novel symbionts in the deep terrestrial subsurface.</title>
        <authorList>
            <person name="Probst A.J."/>
            <person name="Ladd B."/>
            <person name="Jarett J.K."/>
            <person name="Geller-Mcgrath D.E."/>
            <person name="Sieber C.M.K."/>
            <person name="Emerson J.B."/>
            <person name="Anantharaman K."/>
            <person name="Thomas B.C."/>
            <person name="Malmstrom R."/>
            <person name="Stieglmeier M."/>
            <person name="Klingl A."/>
            <person name="Woyke T."/>
            <person name="Ryan C.M."/>
            <person name="Banfield J.F."/>
        </authorList>
    </citation>
    <scope>NUCLEOTIDE SEQUENCE [LARGE SCALE GENOMIC DNA]</scope>
</reference>
<dbReference type="GO" id="GO:0006213">
    <property type="term" value="P:pyrimidine nucleoside metabolic process"/>
    <property type="evidence" value="ECO:0007669"/>
    <property type="project" value="InterPro"/>
</dbReference>
<dbReference type="PROSITE" id="PS00647">
    <property type="entry name" value="THYMID_PHOSPHORYLASE"/>
    <property type="match status" value="1"/>
</dbReference>
<dbReference type="Pfam" id="PF00591">
    <property type="entry name" value="Glycos_transf_3"/>
    <property type="match status" value="1"/>
</dbReference>
<dbReference type="EMBL" id="PEXV01000049">
    <property type="protein sequence ID" value="PIS41783.1"/>
    <property type="molecule type" value="Genomic_DNA"/>
</dbReference>
<dbReference type="Gene3D" id="1.20.970.10">
    <property type="entry name" value="Transferase, Pyrimidine Nucleoside Phosphorylase, Chain C"/>
    <property type="match status" value="1"/>
</dbReference>
<dbReference type="AlphaFoldDB" id="A0A2H0YVM0"/>
<dbReference type="Gene3D" id="3.40.1030.10">
    <property type="entry name" value="Nucleoside phosphorylase/phosphoribosyltransferase catalytic domain"/>
    <property type="match status" value="1"/>
</dbReference>
<dbReference type="InterPro" id="IPR000053">
    <property type="entry name" value="Thymidine/pyrmidine_PPase"/>
</dbReference>
<evidence type="ECO:0000256" key="1">
    <source>
        <dbReference type="ARBA" id="ARBA00022676"/>
    </source>
</evidence>
<dbReference type="InterPro" id="IPR017459">
    <property type="entry name" value="Glycosyl_Trfase_fam3_N_dom"/>
</dbReference>
<dbReference type="InterPro" id="IPR013102">
    <property type="entry name" value="PYNP_C"/>
</dbReference>
<dbReference type="Pfam" id="PF02885">
    <property type="entry name" value="Glycos_trans_3N"/>
    <property type="match status" value="1"/>
</dbReference>
<dbReference type="NCBIfam" id="NF003338">
    <property type="entry name" value="PRK04350.1"/>
    <property type="match status" value="1"/>
</dbReference>
<dbReference type="NCBIfam" id="TIGR02645">
    <property type="entry name" value="ARCH_P_rylase"/>
    <property type="match status" value="1"/>
</dbReference>
<evidence type="ECO:0000313" key="5">
    <source>
        <dbReference type="Proteomes" id="UP000228711"/>
    </source>
</evidence>
<dbReference type="PANTHER" id="PTHR10515:SF0">
    <property type="entry name" value="THYMIDINE PHOSPHORYLASE"/>
    <property type="match status" value="1"/>
</dbReference>
<evidence type="ECO:0000259" key="3">
    <source>
        <dbReference type="SMART" id="SM00941"/>
    </source>
</evidence>
<dbReference type="InterPro" id="IPR036320">
    <property type="entry name" value="Glycosyl_Trfase_fam3_N_dom_sf"/>
</dbReference>
<feature type="domain" description="Pyrimidine nucleoside phosphorylase C-terminal" evidence="3">
    <location>
        <begin position="430"/>
        <end position="496"/>
    </location>
</feature>
<dbReference type="Gene3D" id="2.40.40.20">
    <property type="match status" value="1"/>
</dbReference>
<comment type="caution">
    <text evidence="4">The sequence shown here is derived from an EMBL/GenBank/DDBJ whole genome shotgun (WGS) entry which is preliminary data.</text>
</comment>
<dbReference type="PIRSF" id="PIRSF000478">
    <property type="entry name" value="TP_PyNP"/>
    <property type="match status" value="1"/>
</dbReference>
<evidence type="ECO:0000313" key="4">
    <source>
        <dbReference type="EMBL" id="PIS41783.1"/>
    </source>
</evidence>
<dbReference type="InterPro" id="IPR013466">
    <property type="entry name" value="Thymidine/AMP_Pase"/>
</dbReference>
<dbReference type="GO" id="GO:0006206">
    <property type="term" value="P:pyrimidine nucleobase metabolic process"/>
    <property type="evidence" value="ECO:0007669"/>
    <property type="project" value="InterPro"/>
</dbReference>
<dbReference type="GO" id="GO:0016763">
    <property type="term" value="F:pentosyltransferase activity"/>
    <property type="evidence" value="ECO:0007669"/>
    <property type="project" value="InterPro"/>
</dbReference>
<dbReference type="GO" id="GO:0004645">
    <property type="term" value="F:1,4-alpha-oligoglucan phosphorylase activity"/>
    <property type="evidence" value="ECO:0007669"/>
    <property type="project" value="InterPro"/>
</dbReference>
<dbReference type="InterPro" id="IPR000312">
    <property type="entry name" value="Glycosyl_Trfase_fam3"/>
</dbReference>
<dbReference type="PANTHER" id="PTHR10515">
    <property type="entry name" value="THYMIDINE PHOSPHORYLASE"/>
    <property type="match status" value="1"/>
</dbReference>
<name>A0A2H0YVM0_9BACT</name>
<dbReference type="SUPFAM" id="SSF54680">
    <property type="entry name" value="Pyrimidine nucleoside phosphorylase C-terminal domain"/>
    <property type="match status" value="1"/>
</dbReference>
<accession>A0A2H0YVM0</accession>
<keyword evidence="2" id="KW-0808">Transferase</keyword>
<dbReference type="SUPFAM" id="SSF52418">
    <property type="entry name" value="Nucleoside phosphorylase/phosphoribosyltransferase catalytic domain"/>
    <property type="match status" value="1"/>
</dbReference>
<dbReference type="InterPro" id="IPR036566">
    <property type="entry name" value="PYNP-like_C_sf"/>
</dbReference>
<dbReference type="SMART" id="SM00941">
    <property type="entry name" value="PYNP_C"/>
    <property type="match status" value="1"/>
</dbReference>
<sequence length="499" mass="55698">MPFFLHAKKLDYSTGGRELIVVFQEDEGKLLDIQPGDKVEVRWDGNRVVASANFSRHKVKRGEIGLFKEVWQKKSLDDHHVVQVKEMARPESVKAIRKKLIGQRLTYQEIYSIIYDIVNNNIGTTEMTYFVASGFMRSYSNEELYFLTKAMAATGEELKFPGNVTADKHSVGGLAGNRTTMIVIPIIASLGITIPKTSSRAITSPSGTADTMEILAQVSFSTKKIKEIVRKSHGCLVWGGSVSLAPADDKIIHISHPLSLEPYSKMVVSIMAKKVAMGVTHLVIDMPYGPTTKISDIATARKIKKTFEYVAKRFHIKLNVQMIPAREPIGRGVGPALEARDVLLVLQQKSWRPIDLERKAIRLAGILLELIGKAKKGKGRELAQQALRLGMAEKKMRQIIGLQGGNPEVDSEDIIKSARRIRVHARRTGVITFINNRSIDEIARILGAPYDKQAGIYLHKRIGDRVKKGEKLITMYSSLGDREALAQKALKHITIYRVQ</sequence>
<dbReference type="SUPFAM" id="SSF47648">
    <property type="entry name" value="Nucleoside phosphorylase/phosphoribosyltransferase N-terminal domain"/>
    <property type="match status" value="1"/>
</dbReference>
<gene>
    <name evidence="4" type="ORF">COT25_01255</name>
</gene>
<dbReference type="InterPro" id="IPR035902">
    <property type="entry name" value="Nuc_phospho_transferase"/>
</dbReference>
<dbReference type="Gene3D" id="3.90.1170.30">
    <property type="entry name" value="Pyrimidine nucleoside phosphorylase-like, C-terminal domain"/>
    <property type="match status" value="1"/>
</dbReference>
<dbReference type="Pfam" id="PF07831">
    <property type="entry name" value="PYNP_C"/>
    <property type="match status" value="1"/>
</dbReference>
<protein>
    <submittedName>
        <fullName evidence="4">Thymidine phosphorylase</fullName>
    </submittedName>
</protein>
<keyword evidence="1" id="KW-0328">Glycosyltransferase</keyword>
<dbReference type="GO" id="GO:0005829">
    <property type="term" value="C:cytosol"/>
    <property type="evidence" value="ECO:0007669"/>
    <property type="project" value="TreeGrafter"/>
</dbReference>
<organism evidence="4 5">
    <name type="scientific">Candidatus Kerfeldbacteria bacterium CG08_land_8_20_14_0_20_42_7</name>
    <dbReference type="NCBI Taxonomy" id="2014245"/>
    <lineage>
        <taxon>Bacteria</taxon>
        <taxon>Candidatus Kerfeldiibacteriota</taxon>
    </lineage>
</organism>
<proteinExistence type="predicted"/>
<dbReference type="Proteomes" id="UP000228711">
    <property type="component" value="Unassembled WGS sequence"/>
</dbReference>